<feature type="region of interest" description="Disordered" evidence="1">
    <location>
        <begin position="720"/>
        <end position="758"/>
    </location>
</feature>
<dbReference type="InterPro" id="IPR058191">
    <property type="entry name" value="CSPP1_C"/>
</dbReference>
<name>A0A8T2IQ69_9PIPI</name>
<accession>A0A8T2IQ69</accession>
<feature type="region of interest" description="Disordered" evidence="1">
    <location>
        <begin position="860"/>
        <end position="897"/>
    </location>
</feature>
<organism evidence="3 4">
    <name type="scientific">Hymenochirus boettgeri</name>
    <name type="common">Congo dwarf clawed frog</name>
    <dbReference type="NCBI Taxonomy" id="247094"/>
    <lineage>
        <taxon>Eukaryota</taxon>
        <taxon>Metazoa</taxon>
        <taxon>Chordata</taxon>
        <taxon>Craniata</taxon>
        <taxon>Vertebrata</taxon>
        <taxon>Euteleostomi</taxon>
        <taxon>Amphibia</taxon>
        <taxon>Batrachia</taxon>
        <taxon>Anura</taxon>
        <taxon>Pipoidea</taxon>
        <taxon>Pipidae</taxon>
        <taxon>Pipinae</taxon>
        <taxon>Hymenochirus</taxon>
    </lineage>
</organism>
<feature type="domain" description="Centrosome and spindle pole-associated protein 1 C-terminal" evidence="2">
    <location>
        <begin position="918"/>
        <end position="972"/>
    </location>
</feature>
<dbReference type="GO" id="GO:0005813">
    <property type="term" value="C:centrosome"/>
    <property type="evidence" value="ECO:0007669"/>
    <property type="project" value="InterPro"/>
</dbReference>
<evidence type="ECO:0000313" key="4">
    <source>
        <dbReference type="Proteomes" id="UP000812440"/>
    </source>
</evidence>
<dbReference type="OrthoDB" id="10044099at2759"/>
<feature type="region of interest" description="Disordered" evidence="1">
    <location>
        <begin position="362"/>
        <end position="395"/>
    </location>
</feature>
<keyword evidence="4" id="KW-1185">Reference proteome</keyword>
<dbReference type="Proteomes" id="UP000812440">
    <property type="component" value="Chromosome 9"/>
</dbReference>
<dbReference type="AlphaFoldDB" id="A0A8T2IQ69"/>
<evidence type="ECO:0000256" key="1">
    <source>
        <dbReference type="SAM" id="MobiDB-lite"/>
    </source>
</evidence>
<dbReference type="InterPro" id="IPR026708">
    <property type="entry name" value="CSPP1"/>
</dbReference>
<sequence>MQSGDINYGLSLPLGEDYERKKHKLKQELRQDYRQYLNKKHLRMTGELDPSTQGMSLPIGERLSAKERLRLERNREYNDFLRIKENDHEKFRLVESENNQNERSIAVSRVRPEAYPSVQLSHRNQEASRKDAYTSMEVYEQLLNKRRSEEDKVETEMQKRPSRKKADDEKIIFNLRDARSDPGHNMLHRPPHNADVPEYERMPHRLVMDARDNGETYRGLRYDLDAQDKRHGPYSHPPERYYKEYEQDPHIQYEEHPRQRPVTSVTKARMEYENTVQNIERSKSAKVKEENFSTGLLLGDSGKDEAMQRKKDRYRQDLMEQMAEQQRNKRREKELGLKVAASGAIDPERADRLRQFGAVNRPNEMSDRNVPYRPGIAQGPEKTGRNDRKPVFDERVPPERPRVAFQTPVPDTDIGGGYFSSVSNDEYHRGLASTFGDIVAPRISAAPPPQPPVLTDNYRTPYDDAYYYYGARNPLDPNMAYYPSGAMSHHPVPGINIPLAQIVQNQHEDPLYVIRKEEDGGRGTSLGLLSDPKSQPSKGATKSYQDALEGQIRERNEKRRKEKEEQEQYDAKMEAEMRNYNPWGKGGGGAPLRDAKGNLISDLKRMHKHNEGTFQNPDAKAYEDLQAVVDVNPNLASATASASKMPGVPFTNNSPFARGNVFAEPPSEQQVQQKESYKEFLRLQIDEKRRREDEEREQLRLLEEKEEKRLAEERAKIQREYEEEQNKKRLKEEEQRQLNEELMRKANEKRTEEERKRKEWERIEEDQLRQYENEKAAQVIEEQIKHQRSQSPPIPTLQKRDTSEVQRPPSTDGYVSGRSHVEPQSRNVSPPVPARRNQLRAYDQKEDLINQLSELRKQLRSQQRHLQGQLLDADRENASSASVSSRRKEKNKDVFDLARKKLQASTRRPSLKGTEVINTQNIREFNNLKYRDTATREGVLHMYPDPPKDDETLDIQQQALLREQHKNLNKMKSRTIMQDDFETSAPVYSIHHNRMLKDPSSDLLKTSLLESESAFIGENGDPFEFFNDVSQVVQQPSARERRRHKDKPLDYDDIPHVPSIPLHQPDTVSVHSGSSMNVDELRFRNEERLKRLSNLQRSSLSTDNEPDVLGDADDILKFFPGKTTGRPNSVDTVATDPWLRPGTSETLKRFMAGQERDRALTLNLQGLSTAHG</sequence>
<feature type="region of interest" description="Disordered" evidence="1">
    <location>
        <begin position="656"/>
        <end position="675"/>
    </location>
</feature>
<reference evidence="3" key="1">
    <citation type="thesis" date="2020" institute="ProQuest LLC" country="789 East Eisenhower Parkway, Ann Arbor, MI, USA">
        <title>Comparative Genomics and Chromosome Evolution.</title>
        <authorList>
            <person name="Mudd A.B."/>
        </authorList>
    </citation>
    <scope>NUCLEOTIDE SEQUENCE</scope>
    <source>
        <strain evidence="3">Female2</strain>
        <tissue evidence="3">Blood</tissue>
    </source>
</reference>
<dbReference type="GO" id="GO:0005874">
    <property type="term" value="C:microtubule"/>
    <property type="evidence" value="ECO:0007669"/>
    <property type="project" value="InterPro"/>
</dbReference>
<feature type="compositionally biased region" description="Polar residues" evidence="1">
    <location>
        <begin position="532"/>
        <end position="544"/>
    </location>
</feature>
<dbReference type="EMBL" id="JAACNH010000009">
    <property type="protein sequence ID" value="KAG8433194.1"/>
    <property type="molecule type" value="Genomic_DNA"/>
</dbReference>
<proteinExistence type="predicted"/>
<dbReference type="PANTHER" id="PTHR21616">
    <property type="entry name" value="CENTROSOME SPINDLE POLE ASSOCIATED PROTEIN"/>
    <property type="match status" value="1"/>
</dbReference>
<evidence type="ECO:0000313" key="3">
    <source>
        <dbReference type="EMBL" id="KAG8433194.1"/>
    </source>
</evidence>
<gene>
    <name evidence="3" type="ORF">GDO86_017470</name>
</gene>
<dbReference type="GO" id="GO:0032467">
    <property type="term" value="P:positive regulation of cytokinesis"/>
    <property type="evidence" value="ECO:0007669"/>
    <property type="project" value="InterPro"/>
</dbReference>
<feature type="region of interest" description="Disordered" evidence="1">
    <location>
        <begin position="782"/>
        <end position="843"/>
    </location>
</feature>
<feature type="compositionally biased region" description="Basic and acidic residues" evidence="1">
    <location>
        <begin position="382"/>
        <end position="395"/>
    </location>
</feature>
<feature type="region of interest" description="Disordered" evidence="1">
    <location>
        <begin position="146"/>
        <end position="166"/>
    </location>
</feature>
<feature type="compositionally biased region" description="Basic and acidic residues" evidence="1">
    <location>
        <begin position="551"/>
        <end position="569"/>
    </location>
</feature>
<feature type="region of interest" description="Disordered" evidence="1">
    <location>
        <begin position="1034"/>
        <end position="1073"/>
    </location>
</feature>
<feature type="region of interest" description="Disordered" evidence="1">
    <location>
        <begin position="520"/>
        <end position="569"/>
    </location>
</feature>
<protein>
    <recommendedName>
        <fullName evidence="2">Centrosome and spindle pole-associated protein 1 C-terminal domain-containing protein</fullName>
    </recommendedName>
</protein>
<dbReference type="PANTHER" id="PTHR21616:SF2">
    <property type="entry name" value="CENTROSOME AND SPINDLE POLE-ASSOCIATED PROTEIN 1"/>
    <property type="match status" value="1"/>
</dbReference>
<comment type="caution">
    <text evidence="3">The sequence shown here is derived from an EMBL/GenBank/DDBJ whole genome shotgun (WGS) entry which is preliminary data.</text>
</comment>
<dbReference type="Pfam" id="PF24578">
    <property type="entry name" value="CSPP1_C"/>
    <property type="match status" value="1"/>
</dbReference>
<dbReference type="GO" id="GO:0000922">
    <property type="term" value="C:spindle pole"/>
    <property type="evidence" value="ECO:0007669"/>
    <property type="project" value="InterPro"/>
</dbReference>
<dbReference type="CDD" id="cd22249">
    <property type="entry name" value="UDM1_RNF168_RNF169-like"/>
    <property type="match status" value="1"/>
</dbReference>
<evidence type="ECO:0000259" key="2">
    <source>
        <dbReference type="Pfam" id="PF24578"/>
    </source>
</evidence>